<dbReference type="EMBL" id="JAOVZR010000001">
    <property type="protein sequence ID" value="MCY0147060.1"/>
    <property type="molecule type" value="Genomic_DNA"/>
</dbReference>
<dbReference type="InterPro" id="IPR022025">
    <property type="entry name" value="Amidoligase_2"/>
</dbReference>
<accession>A0ABT3Z5K6</accession>
<evidence type="ECO:0000313" key="1">
    <source>
        <dbReference type="EMBL" id="MCY0147060.1"/>
    </source>
</evidence>
<reference evidence="1" key="1">
    <citation type="submission" date="2022-10" db="EMBL/GenBank/DDBJ databases">
        <title>Hoeflea sp. G2-23, isolated from marine algae.</title>
        <authorList>
            <person name="Kristyanto S."/>
            <person name="Kim J.M."/>
            <person name="Jeon C.O."/>
        </authorList>
    </citation>
    <scope>NUCLEOTIDE SEQUENCE</scope>
    <source>
        <strain evidence="1">G2-23</strain>
    </source>
</reference>
<dbReference type="Pfam" id="PF12224">
    <property type="entry name" value="Amidoligase_2"/>
    <property type="match status" value="1"/>
</dbReference>
<sequence>MSAIHWKVGYEVELLAPQGASRKDLALRLAERAGGGTVAPVFVPQAELVHTDSIQVFENLTLGYDAFDASGSLIARCADDMTLQADLDRSAPPKPGWYRIVGDDARILRLIKRHSDPNASLDTVLLPSAALFGVDLQQFDNGMVRLADGHASIAMATHLPGERERPCEIITPPISSDHHERLAALLGPAADMGFTIPAEAALHVHFDAAPLCSTASFARLVLIFDRFGDQLKALLGTNPHCTRLGKWPAELMDLIETPEFASLSWDDARLQLGQLKLTKYVDFNIINMVHATDKKHTFEVRILPVEFDVGNVIRSTALLEGLLHAALDPGIDARKIKTSTLGQLVERLPLEPETKQHWLGKIASQPMPTLSS</sequence>
<comment type="caution">
    <text evidence="1">The sequence shown here is derived from an EMBL/GenBank/DDBJ whole genome shotgun (WGS) entry which is preliminary data.</text>
</comment>
<keyword evidence="2" id="KW-1185">Reference proteome</keyword>
<dbReference type="Proteomes" id="UP001073227">
    <property type="component" value="Unassembled WGS sequence"/>
</dbReference>
<proteinExistence type="predicted"/>
<organism evidence="1 2">
    <name type="scientific">Hoeflea algicola</name>
    <dbReference type="NCBI Taxonomy" id="2983763"/>
    <lineage>
        <taxon>Bacteria</taxon>
        <taxon>Pseudomonadati</taxon>
        <taxon>Pseudomonadota</taxon>
        <taxon>Alphaproteobacteria</taxon>
        <taxon>Hyphomicrobiales</taxon>
        <taxon>Rhizobiaceae</taxon>
        <taxon>Hoeflea</taxon>
    </lineage>
</organism>
<dbReference type="RefSeq" id="WP_267652680.1">
    <property type="nucleotide sequence ID" value="NZ_JAOVZR010000001.1"/>
</dbReference>
<protein>
    <submittedName>
        <fullName evidence="1">Amidoligase family protein</fullName>
    </submittedName>
</protein>
<gene>
    <name evidence="1" type="ORF">OEG84_04840</name>
</gene>
<evidence type="ECO:0000313" key="2">
    <source>
        <dbReference type="Proteomes" id="UP001073227"/>
    </source>
</evidence>
<name>A0ABT3Z5K6_9HYPH</name>